<name>A0ABV0UQ56_9TELE</name>
<gene>
    <name evidence="1" type="ORF">ILYODFUR_036666</name>
</gene>
<evidence type="ECO:0000313" key="2">
    <source>
        <dbReference type="Proteomes" id="UP001482620"/>
    </source>
</evidence>
<keyword evidence="2" id="KW-1185">Reference proteome</keyword>
<accession>A0ABV0UQ56</accession>
<comment type="caution">
    <text evidence="1">The sequence shown here is derived from an EMBL/GenBank/DDBJ whole genome shotgun (WGS) entry which is preliminary data.</text>
</comment>
<proteinExistence type="predicted"/>
<protein>
    <submittedName>
        <fullName evidence="1">Uncharacterized protein</fullName>
    </submittedName>
</protein>
<dbReference type="EMBL" id="JAHRIQ010077101">
    <property type="protein sequence ID" value="MEQ2246268.1"/>
    <property type="molecule type" value="Genomic_DNA"/>
</dbReference>
<reference evidence="1 2" key="1">
    <citation type="submission" date="2021-06" db="EMBL/GenBank/DDBJ databases">
        <authorList>
            <person name="Palmer J.M."/>
        </authorList>
    </citation>
    <scope>NUCLEOTIDE SEQUENCE [LARGE SCALE GENOMIC DNA]</scope>
    <source>
        <strain evidence="2">if_2019</strain>
        <tissue evidence="1">Muscle</tissue>
    </source>
</reference>
<sequence>MRRHGQQWWDRDVNSFTESNIFRTLSCRGQLLIIYVSTSPLNSSRRRLDPIQRIRLQQEQIITCSFF</sequence>
<dbReference type="Proteomes" id="UP001482620">
    <property type="component" value="Unassembled WGS sequence"/>
</dbReference>
<evidence type="ECO:0000313" key="1">
    <source>
        <dbReference type="EMBL" id="MEQ2246268.1"/>
    </source>
</evidence>
<organism evidence="1 2">
    <name type="scientific">Ilyodon furcidens</name>
    <name type="common">goldbreast splitfin</name>
    <dbReference type="NCBI Taxonomy" id="33524"/>
    <lineage>
        <taxon>Eukaryota</taxon>
        <taxon>Metazoa</taxon>
        <taxon>Chordata</taxon>
        <taxon>Craniata</taxon>
        <taxon>Vertebrata</taxon>
        <taxon>Euteleostomi</taxon>
        <taxon>Actinopterygii</taxon>
        <taxon>Neopterygii</taxon>
        <taxon>Teleostei</taxon>
        <taxon>Neoteleostei</taxon>
        <taxon>Acanthomorphata</taxon>
        <taxon>Ovalentaria</taxon>
        <taxon>Atherinomorphae</taxon>
        <taxon>Cyprinodontiformes</taxon>
        <taxon>Goodeidae</taxon>
        <taxon>Ilyodon</taxon>
    </lineage>
</organism>